<dbReference type="RefSeq" id="XP_007193090.1">
    <property type="nucleotide sequence ID" value="XM_007193028.3"/>
</dbReference>
<evidence type="ECO:0000256" key="5">
    <source>
        <dbReference type="ARBA" id="ARBA00023136"/>
    </source>
</evidence>
<dbReference type="InterPro" id="IPR019395">
    <property type="entry name" value="Transmembrane_161A/B"/>
</dbReference>
<gene>
    <name evidence="9" type="primary">TMEM161B</name>
</gene>
<evidence type="ECO:0000313" key="8">
    <source>
        <dbReference type="Proteomes" id="UP001652580"/>
    </source>
</evidence>
<dbReference type="Proteomes" id="UP001652580">
    <property type="component" value="Chromosome 2"/>
</dbReference>
<evidence type="ECO:0000256" key="3">
    <source>
        <dbReference type="ARBA" id="ARBA00022692"/>
    </source>
</evidence>
<feature type="transmembrane region" description="Helical" evidence="7">
    <location>
        <begin position="222"/>
        <end position="242"/>
    </location>
</feature>
<keyword evidence="6" id="KW-0325">Glycoprotein</keyword>
<feature type="transmembrane region" description="Helical" evidence="7">
    <location>
        <begin position="104"/>
        <end position="125"/>
    </location>
</feature>
<reference evidence="9" key="2">
    <citation type="submission" date="2025-08" db="UniProtKB">
        <authorList>
            <consortium name="RefSeq"/>
        </authorList>
    </citation>
    <scope>IDENTIFICATION</scope>
</reference>
<dbReference type="PANTHER" id="PTHR13624:SF3">
    <property type="entry name" value="TRANSMEMBRANE PROTEIN 161B"/>
    <property type="match status" value="1"/>
</dbReference>
<evidence type="ECO:0000256" key="2">
    <source>
        <dbReference type="ARBA" id="ARBA00009706"/>
    </source>
</evidence>
<accession>A0A384B0C1</accession>
<reference evidence="8" key="1">
    <citation type="submission" date="2025-05" db="UniProtKB">
        <authorList>
            <consortium name="RefSeq"/>
        </authorList>
    </citation>
    <scope>NUCLEOTIDE SEQUENCE [LARGE SCALE GENOMIC DNA]</scope>
</reference>
<protein>
    <submittedName>
        <fullName evidence="9">Transmembrane protein 161B isoform X2</fullName>
    </submittedName>
</protein>
<comment type="subcellular location">
    <subcellularLocation>
        <location evidence="1">Membrane</location>
        <topology evidence="1">Multi-pass membrane protein</topology>
    </subcellularLocation>
</comment>
<feature type="transmembrane region" description="Helical" evidence="7">
    <location>
        <begin position="137"/>
        <end position="160"/>
    </location>
</feature>
<evidence type="ECO:0000256" key="6">
    <source>
        <dbReference type="ARBA" id="ARBA00023180"/>
    </source>
</evidence>
<dbReference type="GO" id="GO:0016020">
    <property type="term" value="C:membrane"/>
    <property type="evidence" value="ECO:0007669"/>
    <property type="project" value="UniProtKB-SubCell"/>
</dbReference>
<comment type="similarity">
    <text evidence="2">Belongs to the TMEM161 family.</text>
</comment>
<dbReference type="PANTHER" id="PTHR13624">
    <property type="entry name" value="RE42071P"/>
    <property type="match status" value="1"/>
</dbReference>
<dbReference type="Pfam" id="PF10268">
    <property type="entry name" value="Tmemb_161AB"/>
    <property type="match status" value="1"/>
</dbReference>
<proteinExistence type="inferred from homology"/>
<evidence type="ECO:0000256" key="4">
    <source>
        <dbReference type="ARBA" id="ARBA00022989"/>
    </source>
</evidence>
<keyword evidence="4 7" id="KW-1133">Transmembrane helix</keyword>
<feature type="transmembrane region" description="Helical" evidence="7">
    <location>
        <begin position="262"/>
        <end position="282"/>
    </location>
</feature>
<feature type="transmembrane region" description="Helical" evidence="7">
    <location>
        <begin position="320"/>
        <end position="339"/>
    </location>
</feature>
<evidence type="ECO:0000256" key="1">
    <source>
        <dbReference type="ARBA" id="ARBA00004141"/>
    </source>
</evidence>
<sequence>MGVIGIQLVVTMVMASVMQKIIPHYSLARWLLCNGSLRWYQHPTEEELRILAGKQQKGKSRKDRKYNGHIESKPLTIPKDIDLHLETKSVTEVDTLALHYFPEYQWLVDFTVAATVVYLVTEVYYNFTKPTQEMNISLVWCLLVLSFAIKVLFSLTTHYFKVEDGGERSVCVTFGFFFFVKAMAVLIVTENYLEFGLETGFTNFSDSAMQFLEKQGLESQTLLHINFLAPLFMVLLWVKPITKDYIMNPPLGKESVPLMTEATFDTLRLWLIILLCALRLAMMRSHLQAYLNLAQKCVDQMKKEAGRISTVELQKMVARVFYYLCVIALQYVAPLVMLLHTTLLLKTLGNHSWGIYPESISTLPVDNSPPSNSVYSELPSADGKMKVTVTQITVALSSLKNIFTPLLFRGLLSFLTWWIAACLFSTSLFGLFYHQYLTVA</sequence>
<dbReference type="AlphaFoldDB" id="A0A384B0C1"/>
<keyword evidence="3 7" id="KW-0812">Transmembrane</keyword>
<feature type="transmembrane region" description="Helical" evidence="7">
    <location>
        <begin position="406"/>
        <end position="433"/>
    </location>
</feature>
<evidence type="ECO:0000256" key="7">
    <source>
        <dbReference type="SAM" id="Phobius"/>
    </source>
</evidence>
<dbReference type="CTD" id="153396"/>
<evidence type="ECO:0000313" key="9">
    <source>
        <dbReference type="RefSeq" id="XP_007193090.1"/>
    </source>
</evidence>
<feature type="transmembrane region" description="Helical" evidence="7">
    <location>
        <begin position="172"/>
        <end position="193"/>
    </location>
</feature>
<keyword evidence="5 7" id="KW-0472">Membrane</keyword>
<organism evidence="8 9">
    <name type="scientific">Balaenoptera acutorostrata</name>
    <name type="common">Common minke whale</name>
    <name type="synonym">Balaena rostrata</name>
    <dbReference type="NCBI Taxonomy" id="9767"/>
    <lineage>
        <taxon>Eukaryota</taxon>
        <taxon>Metazoa</taxon>
        <taxon>Chordata</taxon>
        <taxon>Craniata</taxon>
        <taxon>Vertebrata</taxon>
        <taxon>Euteleostomi</taxon>
        <taxon>Mammalia</taxon>
        <taxon>Eutheria</taxon>
        <taxon>Laurasiatheria</taxon>
        <taxon>Artiodactyla</taxon>
        <taxon>Whippomorpha</taxon>
        <taxon>Cetacea</taxon>
        <taxon>Mysticeti</taxon>
        <taxon>Balaenopteridae</taxon>
        <taxon>Balaenoptera</taxon>
    </lineage>
</organism>
<keyword evidence="8" id="KW-1185">Reference proteome</keyword>
<name>A0A384B0C1_BALAC</name>
<dbReference type="GeneID" id="103011799"/>